<comment type="caution">
    <text evidence="2">The sequence shown here is derived from an EMBL/GenBank/DDBJ whole genome shotgun (WGS) entry which is preliminary data.</text>
</comment>
<sequence>MIAFLEFFPEFSGFNQIPPKVFDCVSDVHIYAQNHSNLDLRALNVTYVESQPFFPKPYPQEEPIVKDKNCSFFDLDLPKPTESKPMFTPNTPIPTLLSQMKGEKLGSPVIALLQVYSRKKQPRLESKQVQDSDPMTSTKLLPSNLPSLNGENILENDGIHDDQMDLDLSIAIRRGIKKCTTQHPISNFISFDRLSPSHKALLCKLNPIDIPKTVQEVLRNENWRKDMSEEMRALEKSQTWEVVELPKGRDQLGISRSSL</sequence>
<accession>A0A438F9V7</accession>
<name>A0A438F9V7_VITVI</name>
<dbReference type="EMBL" id="QGNW01000684">
    <property type="protein sequence ID" value="RVW65854.1"/>
    <property type="molecule type" value="Genomic_DNA"/>
</dbReference>
<dbReference type="EMBL" id="QGNW01001072">
    <property type="protein sequence ID" value="RVW56740.1"/>
    <property type="molecule type" value="Genomic_DNA"/>
</dbReference>
<evidence type="ECO:0000256" key="1">
    <source>
        <dbReference type="SAM" id="MobiDB-lite"/>
    </source>
</evidence>
<evidence type="ECO:0000313" key="3">
    <source>
        <dbReference type="EMBL" id="RVW65854.1"/>
    </source>
</evidence>
<feature type="compositionally biased region" description="Polar residues" evidence="1">
    <location>
        <begin position="131"/>
        <end position="147"/>
    </location>
</feature>
<organism evidence="2 4">
    <name type="scientific">Vitis vinifera</name>
    <name type="common">Grape</name>
    <dbReference type="NCBI Taxonomy" id="29760"/>
    <lineage>
        <taxon>Eukaryota</taxon>
        <taxon>Viridiplantae</taxon>
        <taxon>Streptophyta</taxon>
        <taxon>Embryophyta</taxon>
        <taxon>Tracheophyta</taxon>
        <taxon>Spermatophyta</taxon>
        <taxon>Magnoliopsida</taxon>
        <taxon>eudicotyledons</taxon>
        <taxon>Gunneridae</taxon>
        <taxon>Pentapetalae</taxon>
        <taxon>rosids</taxon>
        <taxon>Vitales</taxon>
        <taxon>Vitaceae</taxon>
        <taxon>Viteae</taxon>
        <taxon>Vitis</taxon>
    </lineage>
</organism>
<feature type="region of interest" description="Disordered" evidence="1">
    <location>
        <begin position="122"/>
        <end position="147"/>
    </location>
</feature>
<proteinExistence type="predicted"/>
<evidence type="ECO:0000313" key="2">
    <source>
        <dbReference type="EMBL" id="RVW56740.1"/>
    </source>
</evidence>
<protein>
    <recommendedName>
        <fullName evidence="5">Mitochondrial protein</fullName>
    </recommendedName>
</protein>
<evidence type="ECO:0008006" key="5">
    <source>
        <dbReference type="Google" id="ProtNLM"/>
    </source>
</evidence>
<evidence type="ECO:0000313" key="4">
    <source>
        <dbReference type="Proteomes" id="UP000288805"/>
    </source>
</evidence>
<reference evidence="2 4" key="1">
    <citation type="journal article" date="2018" name="PLoS Genet.">
        <title>Population sequencing reveals clonal diversity and ancestral inbreeding in the grapevine cultivar Chardonnay.</title>
        <authorList>
            <person name="Roach M.J."/>
            <person name="Johnson D.L."/>
            <person name="Bohlmann J."/>
            <person name="van Vuuren H.J."/>
            <person name="Jones S.J."/>
            <person name="Pretorius I.S."/>
            <person name="Schmidt S.A."/>
            <person name="Borneman A.R."/>
        </authorList>
    </citation>
    <scope>NUCLEOTIDE SEQUENCE [LARGE SCALE GENOMIC DNA]</scope>
    <source>
        <strain evidence="4">cv. Chardonnay</strain>
        <strain evidence="2">I10V1</strain>
        <tissue evidence="2">Leaf</tissue>
    </source>
</reference>
<gene>
    <name evidence="3" type="ORF">CK203_007630</name>
    <name evidence="2" type="ORF">CK203_095711</name>
</gene>
<dbReference type="Proteomes" id="UP000288805">
    <property type="component" value="Unassembled WGS sequence"/>
</dbReference>
<dbReference type="AlphaFoldDB" id="A0A438F9V7"/>